<evidence type="ECO:0000256" key="1">
    <source>
        <dbReference type="SAM" id="Coils"/>
    </source>
</evidence>
<sequence length="830" mass="95782">MSKRHGSIDSKTHGRSHRTKKSLPPISHRLRDTSDNPSRVSPYDKTSELNLYTYFNDKAFISKEPSIAHKFFNIQKSFEPYSPTSPSPDLVSKSVIIPNDTPSSKVLINSSLKAIGKHSKWEMMERIENYEIKKAQKIASKRDFDSLSEEFYGWFQCYNEIVPLIKLQSAEAAKACSKINDYVITLFSEISNEFKNQKFLFKEQKTKLEKTISELEEKVLKFEGVSEEKIKYSKLEEEKIKREINEIFGEDDGEYQNFRQKANKLYSIKSGATTEALHEIYNDMAKEREIPPLQTYENVLLKPEEIEKSLMKNFKTLQRNTAQRVLKIFESKQVKIENSAQTGEIYIEPIQHEKAISRIEELEKQFQELSQEHSKSTEQLSHMENLAKEINNEKESVTNALYKAKREIEVLMEQIKDIEKDKERIVAEHEARNLELNKKTAESKDLELKIDNQFDRIGRLVQKTEEYEKLLKQSRKKIKELEMKGAQESKGSQLKMLLEKLPSENSKSLLSSQHTSKNNITGESSKSIIIPQPEYEFINENISQIDTEEQAQKNFNNSDSRTTLDFNTRAVSRLSMDTNCSQTTGVSQIISKHQSKNSYLSKVEENQASLKPNSTPVMKKYSKRDMQEYQETAYNEANNNYNRSEEMVELSHAGSISEDDGLKLDPKWGQNVKNSGSQKSVSQYTSNNYMKITNRAKTGENGNPRQMREESCSTLELSIKNSRESSKGIQYNWENPDADYDSDKLYDSNGNLIYLVPFNPNNVYGLKGDNYHHTLAKVFQAQPAIPELKDSIIFKPSYNLEKEAASDNSKKIQKKKNKTMKKKLLSPYLP</sequence>
<keyword evidence="1" id="KW-0175">Coiled coil</keyword>
<feature type="coiled-coil region" evidence="1">
    <location>
        <begin position="198"/>
        <end position="225"/>
    </location>
</feature>
<feature type="compositionally biased region" description="Basic and acidic residues" evidence="2">
    <location>
        <begin position="1"/>
        <end position="12"/>
    </location>
</feature>
<name>A0AAU9IW15_9CILI</name>
<feature type="region of interest" description="Disordered" evidence="2">
    <location>
        <begin position="505"/>
        <end position="524"/>
    </location>
</feature>
<evidence type="ECO:0000256" key="2">
    <source>
        <dbReference type="SAM" id="MobiDB-lite"/>
    </source>
</evidence>
<reference evidence="3" key="1">
    <citation type="submission" date="2021-09" db="EMBL/GenBank/DDBJ databases">
        <authorList>
            <consortium name="AG Swart"/>
            <person name="Singh M."/>
            <person name="Singh A."/>
            <person name="Seah K."/>
            <person name="Emmerich C."/>
        </authorList>
    </citation>
    <scope>NUCLEOTIDE SEQUENCE</scope>
    <source>
        <strain evidence="3">ATCC30299</strain>
    </source>
</reference>
<evidence type="ECO:0000313" key="4">
    <source>
        <dbReference type="Proteomes" id="UP001162131"/>
    </source>
</evidence>
<feature type="region of interest" description="Disordered" evidence="2">
    <location>
        <begin position="1"/>
        <end position="42"/>
    </location>
</feature>
<proteinExistence type="predicted"/>
<organism evidence="3 4">
    <name type="scientific">Blepharisma stoltei</name>
    <dbReference type="NCBI Taxonomy" id="1481888"/>
    <lineage>
        <taxon>Eukaryota</taxon>
        <taxon>Sar</taxon>
        <taxon>Alveolata</taxon>
        <taxon>Ciliophora</taxon>
        <taxon>Postciliodesmatophora</taxon>
        <taxon>Heterotrichea</taxon>
        <taxon>Heterotrichida</taxon>
        <taxon>Blepharismidae</taxon>
        <taxon>Blepharisma</taxon>
    </lineage>
</organism>
<dbReference type="EMBL" id="CAJZBQ010000011">
    <property type="protein sequence ID" value="CAG9313706.1"/>
    <property type="molecule type" value="Genomic_DNA"/>
</dbReference>
<accession>A0AAU9IW15</accession>
<dbReference type="AlphaFoldDB" id="A0AAU9IW15"/>
<gene>
    <name evidence="3" type="ORF">BSTOLATCC_MIC9511</name>
</gene>
<feature type="coiled-coil region" evidence="1">
    <location>
        <begin position="352"/>
        <end position="484"/>
    </location>
</feature>
<protein>
    <submittedName>
        <fullName evidence="3">Uncharacterized protein</fullName>
    </submittedName>
</protein>
<dbReference type="Proteomes" id="UP001162131">
    <property type="component" value="Unassembled WGS sequence"/>
</dbReference>
<evidence type="ECO:0000313" key="3">
    <source>
        <dbReference type="EMBL" id="CAG9313706.1"/>
    </source>
</evidence>
<feature type="region of interest" description="Disordered" evidence="2">
    <location>
        <begin position="804"/>
        <end position="830"/>
    </location>
</feature>
<comment type="caution">
    <text evidence="3">The sequence shown here is derived from an EMBL/GenBank/DDBJ whole genome shotgun (WGS) entry which is preliminary data.</text>
</comment>
<keyword evidence="4" id="KW-1185">Reference proteome</keyword>
<feature type="compositionally biased region" description="Basic residues" evidence="2">
    <location>
        <begin position="811"/>
        <end position="824"/>
    </location>
</feature>